<comment type="caution">
    <text evidence="1">The sequence shown here is derived from an EMBL/GenBank/DDBJ whole genome shotgun (WGS) entry which is preliminary data.</text>
</comment>
<gene>
    <name evidence="1" type="ORF">N2K84_13740</name>
</gene>
<dbReference type="AlphaFoldDB" id="A0AA41Y5G9"/>
<name>A0AA41Y5G9_9BACT</name>
<keyword evidence="2" id="KW-1185">Reference proteome</keyword>
<protein>
    <submittedName>
        <fullName evidence="1">Uncharacterized protein</fullName>
    </submittedName>
</protein>
<reference evidence="1" key="1">
    <citation type="submission" date="2022-10" db="EMBL/GenBank/DDBJ databases">
        <title>Gaoshiqiia sediminis gen. nov., sp. nov., isolated from coastal sediment.</title>
        <authorList>
            <person name="Yu W.X."/>
            <person name="Mu D.S."/>
            <person name="Du J.Z."/>
            <person name="Liang Y.Q."/>
        </authorList>
    </citation>
    <scope>NUCLEOTIDE SEQUENCE</scope>
    <source>
        <strain evidence="1">A06</strain>
    </source>
</reference>
<dbReference type="EMBL" id="JAPAAF010000022">
    <property type="protein sequence ID" value="MCW0483801.1"/>
    <property type="molecule type" value="Genomic_DNA"/>
</dbReference>
<evidence type="ECO:0000313" key="1">
    <source>
        <dbReference type="EMBL" id="MCW0483801.1"/>
    </source>
</evidence>
<dbReference type="Proteomes" id="UP001163821">
    <property type="component" value="Unassembled WGS sequence"/>
</dbReference>
<dbReference type="RefSeq" id="WP_282592396.1">
    <property type="nucleotide sequence ID" value="NZ_JAPAAF010000022.1"/>
</dbReference>
<sequence>MANLRNLKKDIDFLVGQVVLDCFEYIHAVDGADREGAYEIIADVLGLRNNLRNRVNHPDGKDNPGMVKKFYHKVGQDLVEGCDKAYDQLNKLIGQAS</sequence>
<evidence type="ECO:0000313" key="2">
    <source>
        <dbReference type="Proteomes" id="UP001163821"/>
    </source>
</evidence>
<proteinExistence type="predicted"/>
<accession>A0AA41Y5G9</accession>
<organism evidence="1 2">
    <name type="scientific">Gaoshiqia sediminis</name>
    <dbReference type="NCBI Taxonomy" id="2986998"/>
    <lineage>
        <taxon>Bacteria</taxon>
        <taxon>Pseudomonadati</taxon>
        <taxon>Bacteroidota</taxon>
        <taxon>Bacteroidia</taxon>
        <taxon>Marinilabiliales</taxon>
        <taxon>Prolixibacteraceae</taxon>
        <taxon>Gaoshiqia</taxon>
    </lineage>
</organism>